<keyword evidence="2" id="KW-0732">Signal</keyword>
<name>A0A9Y3R7R2_9CICH</name>
<keyword evidence="3" id="KW-1185">Reference proteome</keyword>
<reference evidence="4" key="1">
    <citation type="submission" date="2025-08" db="UniProtKB">
        <authorList>
            <consortium name="RefSeq"/>
        </authorList>
    </citation>
    <scope>IDENTIFICATION</scope>
</reference>
<dbReference type="RefSeq" id="XP_005730446.1">
    <property type="nucleotide sequence ID" value="XM_005730389.1"/>
</dbReference>
<feature type="region of interest" description="Disordered" evidence="1">
    <location>
        <begin position="111"/>
        <end position="136"/>
    </location>
</feature>
<gene>
    <name evidence="4" type="primary">LOC102192291</name>
</gene>
<dbReference type="GeneID" id="102192291"/>
<evidence type="ECO:0000256" key="2">
    <source>
        <dbReference type="SAM" id="SignalP"/>
    </source>
</evidence>
<proteinExistence type="predicted"/>
<evidence type="ECO:0000256" key="1">
    <source>
        <dbReference type="SAM" id="MobiDB-lite"/>
    </source>
</evidence>
<protein>
    <submittedName>
        <fullName evidence="4">Uncharacterized protein</fullName>
    </submittedName>
</protein>
<dbReference type="Proteomes" id="UP000695023">
    <property type="component" value="Unplaced"/>
</dbReference>
<feature type="chain" id="PRO_5041299989" evidence="2">
    <location>
        <begin position="20"/>
        <end position="320"/>
    </location>
</feature>
<organism evidence="3 4">
    <name type="scientific">Pundamilia nyererei</name>
    <dbReference type="NCBI Taxonomy" id="303518"/>
    <lineage>
        <taxon>Eukaryota</taxon>
        <taxon>Metazoa</taxon>
        <taxon>Chordata</taxon>
        <taxon>Craniata</taxon>
        <taxon>Vertebrata</taxon>
        <taxon>Euteleostomi</taxon>
        <taxon>Actinopterygii</taxon>
        <taxon>Neopterygii</taxon>
        <taxon>Teleostei</taxon>
        <taxon>Neoteleostei</taxon>
        <taxon>Acanthomorphata</taxon>
        <taxon>Ovalentaria</taxon>
        <taxon>Cichlomorphae</taxon>
        <taxon>Cichliformes</taxon>
        <taxon>Cichlidae</taxon>
        <taxon>African cichlids</taxon>
        <taxon>Pseudocrenilabrinae</taxon>
        <taxon>Haplochromini</taxon>
        <taxon>Pundamilia</taxon>
    </lineage>
</organism>
<dbReference type="AlphaFoldDB" id="A0A9Y3R7R2"/>
<evidence type="ECO:0000313" key="3">
    <source>
        <dbReference type="Proteomes" id="UP000695023"/>
    </source>
</evidence>
<feature type="signal peptide" evidence="2">
    <location>
        <begin position="1"/>
        <end position="19"/>
    </location>
</feature>
<accession>A0A9Y3R7R2</accession>
<evidence type="ECO:0000313" key="4">
    <source>
        <dbReference type="RefSeq" id="XP_005730446.1"/>
    </source>
</evidence>
<sequence>MMFILRWLLLFLLAVKSHQENDQELAHTDDQLDLSVYFKNETLGTSGILDNYNSTLNESNYSTTVTVDYQPEAETLAQNGSLPDLQYSLSNTEPPLKEVESGFQVQVLQQQRTFSSRQSQEPQVPPPTSPPNETTCPSQVLLQVPMPRSPPLWQLEVPQQPRSPLNRLGVPKVSQVSPEFYSPSQQLWVPEEPGSSHQRLDLIQMHQSPLQQLQFAEVHQQPRAELKWAQVAQAPQQPGSALKWQQVPRPSIRLQQPQMAQWPQRPPYQLLIPRYQAKYSHYRPMISRYRERLLGHRPKTPLFRIKHLRHPQQIRYARWK</sequence>
<feature type="compositionally biased region" description="Low complexity" evidence="1">
    <location>
        <begin position="111"/>
        <end position="122"/>
    </location>
</feature>